<dbReference type="GeneID" id="136082122"/>
<protein>
    <submittedName>
        <fullName evidence="3">Uncharacterized protein LOC136082122</fullName>
    </submittedName>
</protein>
<dbReference type="Proteomes" id="UP001652625">
    <property type="component" value="Chromosome 07"/>
</dbReference>
<organism evidence="2 3">
    <name type="scientific">Hydra vulgaris</name>
    <name type="common">Hydra</name>
    <name type="synonym">Hydra attenuata</name>
    <dbReference type="NCBI Taxonomy" id="6087"/>
    <lineage>
        <taxon>Eukaryota</taxon>
        <taxon>Metazoa</taxon>
        <taxon>Cnidaria</taxon>
        <taxon>Hydrozoa</taxon>
        <taxon>Hydroidolina</taxon>
        <taxon>Anthoathecata</taxon>
        <taxon>Aplanulata</taxon>
        <taxon>Hydridae</taxon>
        <taxon>Hydra</taxon>
    </lineage>
</organism>
<dbReference type="SUPFAM" id="SSF81383">
    <property type="entry name" value="F-box domain"/>
    <property type="match status" value="1"/>
</dbReference>
<dbReference type="CDD" id="cd09917">
    <property type="entry name" value="F-box_SF"/>
    <property type="match status" value="1"/>
</dbReference>
<gene>
    <name evidence="3" type="primary">LOC136082122</name>
</gene>
<dbReference type="InterPro" id="IPR036047">
    <property type="entry name" value="F-box-like_dom_sf"/>
</dbReference>
<evidence type="ECO:0000313" key="3">
    <source>
        <dbReference type="RefSeq" id="XP_065656757.1"/>
    </source>
</evidence>
<dbReference type="RefSeq" id="XP_065656757.1">
    <property type="nucleotide sequence ID" value="XM_065800685.1"/>
</dbReference>
<evidence type="ECO:0000259" key="1">
    <source>
        <dbReference type="Pfam" id="PF12937"/>
    </source>
</evidence>
<dbReference type="Pfam" id="PF12937">
    <property type="entry name" value="F-box-like"/>
    <property type="match status" value="1"/>
</dbReference>
<reference evidence="3" key="1">
    <citation type="submission" date="2025-08" db="UniProtKB">
        <authorList>
            <consortium name="RefSeq"/>
        </authorList>
    </citation>
    <scope>IDENTIFICATION</scope>
</reference>
<feature type="domain" description="F-box" evidence="1">
    <location>
        <begin position="81"/>
        <end position="119"/>
    </location>
</feature>
<evidence type="ECO:0000313" key="2">
    <source>
        <dbReference type="Proteomes" id="UP001652625"/>
    </source>
</evidence>
<dbReference type="InterPro" id="IPR001810">
    <property type="entry name" value="F-box_dom"/>
</dbReference>
<sequence>MNSNECIFKKKCGLCMGCACAQLVNASNIKITLKKESEKENIGRESVKRKRTANEKTEVKRKNYIYKKQKRKIGLGNLSEDVLIIIFKHVSAFGLINTSKTCWFFHRVCYTELLWQHRCKIDFNLETKWVNSTYLYLYEMFFKANVMRNFTANFQLILPYKRMKSIIVWYLINPDAPFIDVLWCTEKEAILTWKVTEKDLIEIYSEKKVTINETICYSWNSMYELSLKKHGGVVEFQKHVLKRCYRNRKVVEKQYKLFVDEYGGFSKREFIANKLQEFYS</sequence>
<keyword evidence="2" id="KW-1185">Reference proteome</keyword>
<proteinExistence type="predicted"/>
<dbReference type="Gene3D" id="1.20.1280.50">
    <property type="match status" value="1"/>
</dbReference>
<name>A0ABM4C5B0_HYDVU</name>
<accession>A0ABM4C5B0</accession>